<dbReference type="GO" id="GO:0015667">
    <property type="term" value="F:site-specific DNA-methyltransferase (cytosine-N4-specific) activity"/>
    <property type="evidence" value="ECO:0007669"/>
    <property type="project" value="UniProtKB-EC"/>
</dbReference>
<comment type="catalytic activity">
    <reaction evidence="7">
        <text>a 2'-deoxycytidine in DNA + S-adenosyl-L-methionine = an N(4)-methyl-2'-deoxycytidine in DNA + S-adenosyl-L-homocysteine + H(+)</text>
        <dbReference type="Rhea" id="RHEA:16857"/>
        <dbReference type="Rhea" id="RHEA-COMP:11369"/>
        <dbReference type="Rhea" id="RHEA-COMP:13674"/>
        <dbReference type="ChEBI" id="CHEBI:15378"/>
        <dbReference type="ChEBI" id="CHEBI:57856"/>
        <dbReference type="ChEBI" id="CHEBI:59789"/>
        <dbReference type="ChEBI" id="CHEBI:85452"/>
        <dbReference type="ChEBI" id="CHEBI:137933"/>
        <dbReference type="EC" id="2.1.1.113"/>
    </reaction>
</comment>
<keyword evidence="3" id="KW-0808">Transferase</keyword>
<evidence type="ECO:0000313" key="11">
    <source>
        <dbReference type="EMBL" id="ABR67059.1"/>
    </source>
</evidence>
<dbReference type="EC" id="2.1.1.-" evidence="8"/>
<organism evidence="11">
    <name type="scientific">Arthrobacter sp. Chr15</name>
    <dbReference type="NCBI Taxonomy" id="447032"/>
    <lineage>
        <taxon>Bacteria</taxon>
        <taxon>Bacillati</taxon>
        <taxon>Actinomycetota</taxon>
        <taxon>Actinomycetes</taxon>
        <taxon>Micrococcales</taxon>
        <taxon>Micrococcaceae</taxon>
        <taxon>Arthrobacter</taxon>
    </lineage>
</organism>
<dbReference type="PROSITE" id="PS00093">
    <property type="entry name" value="N4_MTASE"/>
    <property type="match status" value="1"/>
</dbReference>
<dbReference type="InterPro" id="IPR002941">
    <property type="entry name" value="DNA_methylase_N4/N6"/>
</dbReference>
<evidence type="ECO:0000256" key="5">
    <source>
        <dbReference type="ARBA" id="ARBA00022747"/>
    </source>
</evidence>
<evidence type="ECO:0000256" key="3">
    <source>
        <dbReference type="ARBA" id="ARBA00022679"/>
    </source>
</evidence>
<dbReference type="SUPFAM" id="SSF53335">
    <property type="entry name" value="S-adenosyl-L-methionine-dependent methyltransferases"/>
    <property type="match status" value="1"/>
</dbReference>
<protein>
    <recommendedName>
        <fullName evidence="8">Methyltransferase</fullName>
        <ecNumber evidence="8">2.1.1.-</ecNumber>
    </recommendedName>
</protein>
<accession>A6YFP8</accession>
<dbReference type="GO" id="GO:0032259">
    <property type="term" value="P:methylation"/>
    <property type="evidence" value="ECO:0007669"/>
    <property type="project" value="UniProtKB-KW"/>
</dbReference>
<dbReference type="InterPro" id="IPR029063">
    <property type="entry name" value="SAM-dependent_MTases_sf"/>
</dbReference>
<dbReference type="Gene3D" id="3.40.50.150">
    <property type="entry name" value="Vaccinia Virus protein VP39"/>
    <property type="match status" value="1"/>
</dbReference>
<dbReference type="AlphaFoldDB" id="A6YFP8"/>
<comment type="similarity">
    <text evidence="1">Belongs to the N(4)/N(6)-methyltransferase family. N(4) subfamily.</text>
</comment>
<dbReference type="InterPro" id="IPR001091">
    <property type="entry name" value="RM_Methyltransferase"/>
</dbReference>
<evidence type="ECO:0000256" key="1">
    <source>
        <dbReference type="ARBA" id="ARBA00010203"/>
    </source>
</evidence>
<dbReference type="PANTHER" id="PTHR13370">
    <property type="entry name" value="RNA METHYLASE-RELATED"/>
    <property type="match status" value="1"/>
</dbReference>
<name>A6YFP8_9MICC</name>
<feature type="region of interest" description="Disordered" evidence="9">
    <location>
        <begin position="107"/>
        <end position="127"/>
    </location>
</feature>
<sequence length="284" mass="31798">MLFDVINASTSDNSAAATFASGRSAVLLGDAAQMLDRVPSQTVRSVVTSPPYWSLRDYNHEGQIGRDESLPEFIKSLTVIFDKVSRVLTDDGTLWVNLGDSYTSGNRGYRAPDKKNANRAMSVRPKTPEGLKPKDLIGVPWMFAFAMQQAGWYLRSDIIWYKENTQPESVKDRPTRSHEHVFLFSKNEKYHYDIDAVKGPNGRRLRDVWEINTKGYNGAHFAVYPEELVRRCALIGSEPGDYILDPFLGSGTTGAVAHKLGRKFIGCEINADYLPLISERLSDS</sequence>
<dbReference type="PANTHER" id="PTHR13370:SF3">
    <property type="entry name" value="TRNA (GUANINE(10)-N2)-METHYLTRANSFERASE HOMOLOG"/>
    <property type="match status" value="1"/>
</dbReference>
<feature type="domain" description="DNA methylase N-4/N-6" evidence="10">
    <location>
        <begin position="44"/>
        <end position="277"/>
    </location>
</feature>
<dbReference type="GO" id="GO:0005737">
    <property type="term" value="C:cytoplasm"/>
    <property type="evidence" value="ECO:0007669"/>
    <property type="project" value="TreeGrafter"/>
</dbReference>
<reference evidence="11" key="1">
    <citation type="journal article" date="2008" name="Plasmid">
        <title>Comparative analysis of eight Arthrobacter plasmids.</title>
        <authorList>
            <person name="Jerke K."/>
            <person name="Nakatsu C.H."/>
            <person name="Beasley F."/>
            <person name="Konopka A."/>
        </authorList>
    </citation>
    <scope>NUCLEOTIDE SEQUENCE</scope>
    <source>
        <strain evidence="11">Chr15</strain>
        <plasmid evidence="11">pChr15</plasmid>
    </source>
</reference>
<keyword evidence="2 11" id="KW-0489">Methyltransferase</keyword>
<keyword evidence="11" id="KW-0614">Plasmid</keyword>
<dbReference type="GO" id="GO:0008170">
    <property type="term" value="F:N-methyltransferase activity"/>
    <property type="evidence" value="ECO:0007669"/>
    <property type="project" value="InterPro"/>
</dbReference>
<keyword evidence="6" id="KW-0238">DNA-binding</keyword>
<evidence type="ECO:0000256" key="4">
    <source>
        <dbReference type="ARBA" id="ARBA00022691"/>
    </source>
</evidence>
<evidence type="ECO:0000256" key="8">
    <source>
        <dbReference type="RuleBase" id="RU362026"/>
    </source>
</evidence>
<dbReference type="PRINTS" id="PR00508">
    <property type="entry name" value="S21N4MTFRASE"/>
</dbReference>
<dbReference type="REBASE" id="19111">
    <property type="entry name" value="M.AspChr15ORFAP"/>
</dbReference>
<evidence type="ECO:0000256" key="7">
    <source>
        <dbReference type="ARBA" id="ARBA00049120"/>
    </source>
</evidence>
<evidence type="ECO:0000259" key="10">
    <source>
        <dbReference type="Pfam" id="PF01555"/>
    </source>
</evidence>
<keyword evidence="4" id="KW-0949">S-adenosyl-L-methionine</keyword>
<dbReference type="InterPro" id="IPR017985">
    <property type="entry name" value="MeTrfase_CN4_CS"/>
</dbReference>
<dbReference type="GO" id="GO:0003677">
    <property type="term" value="F:DNA binding"/>
    <property type="evidence" value="ECO:0007669"/>
    <property type="project" value="UniProtKB-KW"/>
</dbReference>
<geneLocation type="plasmid" evidence="11">
    <name>pChr15</name>
</geneLocation>
<keyword evidence="5" id="KW-0680">Restriction system</keyword>
<proteinExistence type="inferred from homology"/>
<dbReference type="Pfam" id="PF01555">
    <property type="entry name" value="N6_N4_Mtase"/>
    <property type="match status" value="1"/>
</dbReference>
<evidence type="ECO:0000256" key="2">
    <source>
        <dbReference type="ARBA" id="ARBA00022603"/>
    </source>
</evidence>
<dbReference type="GO" id="GO:0009307">
    <property type="term" value="P:DNA restriction-modification system"/>
    <property type="evidence" value="ECO:0007669"/>
    <property type="project" value="UniProtKB-KW"/>
</dbReference>
<evidence type="ECO:0000256" key="6">
    <source>
        <dbReference type="ARBA" id="ARBA00023125"/>
    </source>
</evidence>
<dbReference type="EMBL" id="EF495212">
    <property type="protein sequence ID" value="ABR67059.1"/>
    <property type="molecule type" value="Genomic_DNA"/>
</dbReference>
<evidence type="ECO:0000256" key="9">
    <source>
        <dbReference type="SAM" id="MobiDB-lite"/>
    </source>
</evidence>